<name>A0AA88P0G2_9TELE</name>
<evidence type="ECO:0000313" key="2">
    <source>
        <dbReference type="Proteomes" id="UP001187343"/>
    </source>
</evidence>
<dbReference type="AlphaFoldDB" id="A0AA88P0G2"/>
<gene>
    <name evidence="1" type="ORF">Q8A67_025514</name>
</gene>
<dbReference type="Proteomes" id="UP001187343">
    <property type="component" value="Unassembled WGS sequence"/>
</dbReference>
<comment type="caution">
    <text evidence="1">The sequence shown here is derived from an EMBL/GenBank/DDBJ whole genome shotgun (WGS) entry which is preliminary data.</text>
</comment>
<protein>
    <submittedName>
        <fullName evidence="1">Uncharacterized protein</fullName>
    </submittedName>
</protein>
<dbReference type="EMBL" id="JAUYZG010000025">
    <property type="protein sequence ID" value="KAK2867397.1"/>
    <property type="molecule type" value="Genomic_DNA"/>
</dbReference>
<accession>A0AA88P0G2</accession>
<evidence type="ECO:0000313" key="1">
    <source>
        <dbReference type="EMBL" id="KAK2867397.1"/>
    </source>
</evidence>
<reference evidence="1" key="1">
    <citation type="submission" date="2023-08" db="EMBL/GenBank/DDBJ databases">
        <title>Chromosome-level Genome Assembly of mud carp (Cirrhinus molitorella).</title>
        <authorList>
            <person name="Liu H."/>
        </authorList>
    </citation>
    <scope>NUCLEOTIDE SEQUENCE</scope>
    <source>
        <strain evidence="1">Prfri</strain>
        <tissue evidence="1">Muscle</tissue>
    </source>
</reference>
<sequence>MTFEMRGVAGRLLEISKPAAPPPSILPLTDIPSDSGLTRSLQRSVVQKLPVRLIDNASCPAHITEYTEPQSTTEMGGLAVSFTTKPSV</sequence>
<organism evidence="1 2">
    <name type="scientific">Cirrhinus molitorella</name>
    <name type="common">mud carp</name>
    <dbReference type="NCBI Taxonomy" id="172907"/>
    <lineage>
        <taxon>Eukaryota</taxon>
        <taxon>Metazoa</taxon>
        <taxon>Chordata</taxon>
        <taxon>Craniata</taxon>
        <taxon>Vertebrata</taxon>
        <taxon>Euteleostomi</taxon>
        <taxon>Actinopterygii</taxon>
        <taxon>Neopterygii</taxon>
        <taxon>Teleostei</taxon>
        <taxon>Ostariophysi</taxon>
        <taxon>Cypriniformes</taxon>
        <taxon>Cyprinidae</taxon>
        <taxon>Labeoninae</taxon>
        <taxon>Labeonini</taxon>
        <taxon>Cirrhinus</taxon>
    </lineage>
</organism>
<keyword evidence="2" id="KW-1185">Reference proteome</keyword>
<proteinExistence type="predicted"/>